<sequence>MGVEQAPAATGTGGLSRLWATLAWLAPLLCVAFGLLCLLLVVGPGDGTWMLYGEQMAAGRRIYSDLELHQQPLFPLVAEAAANWLPAGLYGQKLPFVAVLLAEVWLIAAIARRVSRSPLQAAILTLALFFTAIHFEASRFDDYHALAETLVLASLLLSLRFLHDEIGERGFALAQGALTALALLTRINEGLAVGGAVAVILVVRQGWSTRLLRSVLLGLAGFAGVLLLCLLLVDETPATWFDLTIRQASSAKGGGSLLLTPPRLLDSAARFLLPHRLKPLLLGGLACVLLGGLLRAAVRRAGSRRAAQVAVLVAGLFWFVLLIAYPPDPFVPLLAGGFLLCLAGFLAGLAAATLRPRPSWPTGAALLLLSYAVLLFLTGGLSTGGDFHGLYFPLAVALVPATLALRPADPAYGAGWSALLALMAASGLSYRVDNPFSWLTYQLPPLLSSEVLANDARNGPHYLPRPVLELVEPVCRTVRPGQAMLSLPYSFANYYCRIPLWHGVVQTFFDTSTATQIREIEQGLISAPPPYIFYQRQLAVLELHERIFNQGRPLPHRRLDALIVGKVRSGAWRVVYRSSAFPPSKWYLIDTRPAGR</sequence>
<keyword evidence="1" id="KW-0812">Transmembrane</keyword>
<organism evidence="2 3">
    <name type="scientific">Sphingomonas ginkgonis</name>
    <dbReference type="NCBI Taxonomy" id="2315330"/>
    <lineage>
        <taxon>Bacteria</taxon>
        <taxon>Pseudomonadati</taxon>
        <taxon>Pseudomonadota</taxon>
        <taxon>Alphaproteobacteria</taxon>
        <taxon>Sphingomonadales</taxon>
        <taxon>Sphingomonadaceae</taxon>
        <taxon>Sphingomonas</taxon>
    </lineage>
</organism>
<feature type="transmembrane region" description="Helical" evidence="1">
    <location>
        <begin position="117"/>
        <end position="133"/>
    </location>
</feature>
<dbReference type="Proteomes" id="UP000274661">
    <property type="component" value="Unassembled WGS sequence"/>
</dbReference>
<evidence type="ECO:0000256" key="1">
    <source>
        <dbReference type="SAM" id="Phobius"/>
    </source>
</evidence>
<feature type="transmembrane region" description="Helical" evidence="1">
    <location>
        <begin position="22"/>
        <end position="42"/>
    </location>
</feature>
<feature type="transmembrane region" description="Helical" evidence="1">
    <location>
        <begin position="94"/>
        <end position="111"/>
    </location>
</feature>
<keyword evidence="3" id="KW-1185">Reference proteome</keyword>
<gene>
    <name evidence="2" type="ORF">HMF7854_02420</name>
</gene>
<proteinExistence type="predicted"/>
<feature type="transmembrane region" description="Helical" evidence="1">
    <location>
        <begin position="280"/>
        <end position="298"/>
    </location>
</feature>
<comment type="caution">
    <text evidence="2">The sequence shown here is derived from an EMBL/GenBank/DDBJ whole genome shotgun (WGS) entry which is preliminary data.</text>
</comment>
<evidence type="ECO:0000313" key="3">
    <source>
        <dbReference type="Proteomes" id="UP000274661"/>
    </source>
</evidence>
<dbReference type="EMBL" id="RWJF01000001">
    <property type="protein sequence ID" value="RST29803.1"/>
    <property type="molecule type" value="Genomic_DNA"/>
</dbReference>
<feature type="transmembrane region" description="Helical" evidence="1">
    <location>
        <begin position="183"/>
        <end position="203"/>
    </location>
</feature>
<reference evidence="2 3" key="1">
    <citation type="submission" date="2018-12" db="EMBL/GenBank/DDBJ databases">
        <title>Sphingomonas sp. HMF7854 Genome sequencing and assembly.</title>
        <authorList>
            <person name="Cha I."/>
            <person name="Kang H."/>
            <person name="Kim H."/>
            <person name="Kang J."/>
            <person name="Joh K."/>
        </authorList>
    </citation>
    <scope>NUCLEOTIDE SEQUENCE [LARGE SCALE GENOMIC DNA]</scope>
    <source>
        <strain evidence="2 3">HMF7854</strain>
    </source>
</reference>
<keyword evidence="1" id="KW-0472">Membrane</keyword>
<evidence type="ECO:0000313" key="2">
    <source>
        <dbReference type="EMBL" id="RST29803.1"/>
    </source>
</evidence>
<feature type="transmembrane region" description="Helical" evidence="1">
    <location>
        <begin position="305"/>
        <end position="325"/>
    </location>
</feature>
<protein>
    <recommendedName>
        <fullName evidence="4">Glycosyltransferase RgtA/B/C/D-like domain-containing protein</fullName>
    </recommendedName>
</protein>
<dbReference type="AlphaFoldDB" id="A0A429V772"/>
<dbReference type="RefSeq" id="WP_126717642.1">
    <property type="nucleotide sequence ID" value="NZ_RWJF01000001.1"/>
</dbReference>
<dbReference type="OrthoDB" id="111719at2"/>
<accession>A0A429V772</accession>
<name>A0A429V772_9SPHN</name>
<feature type="transmembrane region" description="Helical" evidence="1">
    <location>
        <begin position="364"/>
        <end position="381"/>
    </location>
</feature>
<evidence type="ECO:0008006" key="4">
    <source>
        <dbReference type="Google" id="ProtNLM"/>
    </source>
</evidence>
<feature type="transmembrane region" description="Helical" evidence="1">
    <location>
        <begin position="331"/>
        <end position="352"/>
    </location>
</feature>
<keyword evidence="1" id="KW-1133">Transmembrane helix</keyword>
<feature type="transmembrane region" description="Helical" evidence="1">
    <location>
        <begin position="215"/>
        <end position="233"/>
    </location>
</feature>